<dbReference type="EMBL" id="JABDTM020028510">
    <property type="protein sequence ID" value="KAH0808811.1"/>
    <property type="molecule type" value="Genomic_DNA"/>
</dbReference>
<sequence length="364" mass="41613">MDQFLQVKCLRDVECLKMKEASNVLQHLNNNSRYGFWYERLLAEKVLLESGHTVDLLAKKIREGYCSTSETKTQIGTVSVENFQFHSTRQYTKSNETEFYTLLLSNGTDVKTSKIARATNGYISFSETFSFEVTPNFKILVQLYGIWMKEPPKLSTLGKYLQCKNSSSCIFSKLQYQNPNTRDIEESTVLKSSFRLLASTEICSSDLQNTKWKLASTPDSDVSEWACFSVNMDNFTIGVRRSGFLTLGIKHNDTFVWNRQWCVLDGSNLKIYNSPSEEDLVDGYLKVDLINCPSSEITEAPRTLCNRPRSLMVHINEDGGAVTKYFFMADNSDDLKSWMADLNLVLDLLRNRNTFKPAAQHKIL</sequence>
<accession>A0A8J6H6I8</accession>
<dbReference type="GO" id="GO:0031106">
    <property type="term" value="P:septin ring organization"/>
    <property type="evidence" value="ECO:0007669"/>
    <property type="project" value="TreeGrafter"/>
</dbReference>
<evidence type="ECO:0000259" key="1">
    <source>
        <dbReference type="PROSITE" id="PS50003"/>
    </source>
</evidence>
<reference evidence="2" key="2">
    <citation type="submission" date="2021-08" db="EMBL/GenBank/DDBJ databases">
        <authorList>
            <person name="Eriksson T."/>
        </authorList>
    </citation>
    <scope>NUCLEOTIDE SEQUENCE</scope>
    <source>
        <strain evidence="2">Stoneville</strain>
        <tissue evidence="2">Whole head</tissue>
    </source>
</reference>
<dbReference type="Gene3D" id="2.30.29.30">
    <property type="entry name" value="Pleckstrin-homology domain (PH domain)/Phosphotyrosine-binding domain (PTB)"/>
    <property type="match status" value="1"/>
</dbReference>
<dbReference type="InterPro" id="IPR011993">
    <property type="entry name" value="PH-like_dom_sf"/>
</dbReference>
<dbReference type="InterPro" id="IPR012966">
    <property type="entry name" value="AHD"/>
</dbReference>
<protein>
    <recommendedName>
        <fullName evidence="1">PH domain-containing protein</fullName>
    </recommendedName>
</protein>
<evidence type="ECO:0000313" key="3">
    <source>
        <dbReference type="Proteomes" id="UP000719412"/>
    </source>
</evidence>
<reference evidence="2" key="1">
    <citation type="journal article" date="2020" name="J Insects Food Feed">
        <title>The yellow mealworm (Tenebrio molitor) genome: a resource for the emerging insects as food and feed industry.</title>
        <authorList>
            <person name="Eriksson T."/>
            <person name="Andere A."/>
            <person name="Kelstrup H."/>
            <person name="Emery V."/>
            <person name="Picard C."/>
        </authorList>
    </citation>
    <scope>NUCLEOTIDE SEQUENCE</scope>
    <source>
        <strain evidence="2">Stoneville</strain>
        <tissue evidence="2">Whole head</tissue>
    </source>
</reference>
<dbReference type="InterPro" id="IPR001849">
    <property type="entry name" value="PH_domain"/>
</dbReference>
<dbReference type="PANTHER" id="PTHR21538:SF23">
    <property type="entry name" value="ANILLIN"/>
    <property type="match status" value="1"/>
</dbReference>
<evidence type="ECO:0000313" key="2">
    <source>
        <dbReference type="EMBL" id="KAH0808811.1"/>
    </source>
</evidence>
<dbReference type="SUPFAM" id="SSF50729">
    <property type="entry name" value="PH domain-like"/>
    <property type="match status" value="1"/>
</dbReference>
<dbReference type="Pfam" id="PF00169">
    <property type="entry name" value="PH"/>
    <property type="match status" value="1"/>
</dbReference>
<name>A0A8J6H6I8_TENMO</name>
<comment type="caution">
    <text evidence="2">The sequence shown here is derived from an EMBL/GenBank/DDBJ whole genome shotgun (WGS) entry which is preliminary data.</text>
</comment>
<organism evidence="2 3">
    <name type="scientific">Tenebrio molitor</name>
    <name type="common">Yellow mealworm beetle</name>
    <dbReference type="NCBI Taxonomy" id="7067"/>
    <lineage>
        <taxon>Eukaryota</taxon>
        <taxon>Metazoa</taxon>
        <taxon>Ecdysozoa</taxon>
        <taxon>Arthropoda</taxon>
        <taxon>Hexapoda</taxon>
        <taxon>Insecta</taxon>
        <taxon>Pterygota</taxon>
        <taxon>Neoptera</taxon>
        <taxon>Endopterygota</taxon>
        <taxon>Coleoptera</taxon>
        <taxon>Polyphaga</taxon>
        <taxon>Cucujiformia</taxon>
        <taxon>Tenebrionidae</taxon>
        <taxon>Tenebrio</taxon>
    </lineage>
</organism>
<gene>
    <name evidence="2" type="ORF">GEV33_013980</name>
</gene>
<dbReference type="AlphaFoldDB" id="A0A8J6H6I8"/>
<dbReference type="PROSITE" id="PS50003">
    <property type="entry name" value="PH_DOMAIN"/>
    <property type="match status" value="1"/>
</dbReference>
<dbReference type="SMART" id="SM00233">
    <property type="entry name" value="PH"/>
    <property type="match status" value="1"/>
</dbReference>
<keyword evidence="3" id="KW-1185">Reference proteome</keyword>
<dbReference type="PANTHER" id="PTHR21538">
    <property type="entry name" value="ANILLIN/RHOTEKIN RTKN"/>
    <property type="match status" value="1"/>
</dbReference>
<proteinExistence type="predicted"/>
<dbReference type="Proteomes" id="UP000719412">
    <property type="component" value="Unassembled WGS sequence"/>
</dbReference>
<dbReference type="GO" id="GO:0000915">
    <property type="term" value="P:actomyosin contractile ring assembly"/>
    <property type="evidence" value="ECO:0007669"/>
    <property type="project" value="TreeGrafter"/>
</dbReference>
<feature type="domain" description="PH" evidence="1">
    <location>
        <begin position="238"/>
        <end position="347"/>
    </location>
</feature>
<dbReference type="InterPro" id="IPR051364">
    <property type="entry name" value="Cytokinesis/Rho-signaling"/>
</dbReference>
<dbReference type="GO" id="GO:0000281">
    <property type="term" value="P:mitotic cytokinesis"/>
    <property type="evidence" value="ECO:0007669"/>
    <property type="project" value="TreeGrafter"/>
</dbReference>
<dbReference type="GO" id="GO:0005826">
    <property type="term" value="C:actomyosin contractile ring"/>
    <property type="evidence" value="ECO:0007669"/>
    <property type="project" value="TreeGrafter"/>
</dbReference>
<dbReference type="Pfam" id="PF08174">
    <property type="entry name" value="Anillin"/>
    <property type="match status" value="1"/>
</dbReference>